<dbReference type="InterPro" id="IPR036388">
    <property type="entry name" value="WH-like_DNA-bd_sf"/>
</dbReference>
<dbReference type="SUPFAM" id="SSF46785">
    <property type="entry name" value="Winged helix' DNA-binding domain"/>
    <property type="match status" value="1"/>
</dbReference>
<feature type="domain" description="HTH La-type RNA-binding" evidence="4">
    <location>
        <begin position="49"/>
        <end position="141"/>
    </location>
</feature>
<keyword evidence="1 2" id="KW-0694">RNA-binding</keyword>
<dbReference type="EMBL" id="AHHD01000263">
    <property type="protein sequence ID" value="EKG16724.1"/>
    <property type="molecule type" value="Genomic_DNA"/>
</dbReference>
<comment type="caution">
    <text evidence="5">The sequence shown here is derived from an EMBL/GenBank/DDBJ whole genome shotgun (WGS) entry which is preliminary data.</text>
</comment>
<evidence type="ECO:0000313" key="6">
    <source>
        <dbReference type="Proteomes" id="UP000007129"/>
    </source>
</evidence>
<dbReference type="HOGENOM" id="CLU_023193_1_0_1"/>
<dbReference type="Gene3D" id="1.10.10.10">
    <property type="entry name" value="Winged helix-like DNA-binding domain superfamily/Winged helix DNA-binding domain"/>
    <property type="match status" value="1"/>
</dbReference>
<dbReference type="Pfam" id="PF09692">
    <property type="entry name" value="Arb1"/>
    <property type="match status" value="1"/>
</dbReference>
<name>K2S2I9_MACPH</name>
<dbReference type="AlphaFoldDB" id="K2S2I9"/>
<evidence type="ECO:0000256" key="2">
    <source>
        <dbReference type="PROSITE-ProRule" id="PRU00332"/>
    </source>
</evidence>
<dbReference type="GO" id="GO:0033167">
    <property type="term" value="C:ARC complex"/>
    <property type="evidence" value="ECO:0007669"/>
    <property type="project" value="InterPro"/>
</dbReference>
<dbReference type="VEuPathDB" id="FungiDB:MPH_06065"/>
<dbReference type="InterPro" id="IPR045180">
    <property type="entry name" value="La_dom_prot"/>
</dbReference>
<dbReference type="Proteomes" id="UP000007129">
    <property type="component" value="Unassembled WGS sequence"/>
</dbReference>
<dbReference type="PROSITE" id="PS50961">
    <property type="entry name" value="HTH_LA"/>
    <property type="match status" value="1"/>
</dbReference>
<gene>
    <name evidence="5" type="ORF">MPH_06065</name>
</gene>
<dbReference type="InterPro" id="IPR006630">
    <property type="entry name" value="La_HTH"/>
</dbReference>
<evidence type="ECO:0000256" key="1">
    <source>
        <dbReference type="ARBA" id="ARBA00022884"/>
    </source>
</evidence>
<accession>K2S2I9</accession>
<feature type="compositionally biased region" description="Acidic residues" evidence="3">
    <location>
        <begin position="145"/>
        <end position="156"/>
    </location>
</feature>
<feature type="region of interest" description="Disordered" evidence="3">
    <location>
        <begin position="145"/>
        <end position="184"/>
    </location>
</feature>
<dbReference type="STRING" id="1126212.K2S2I9"/>
<dbReference type="SMART" id="SM00715">
    <property type="entry name" value="LA"/>
    <property type="match status" value="1"/>
</dbReference>
<dbReference type="eggNOG" id="ENOG502S0TP">
    <property type="taxonomic scope" value="Eukaryota"/>
</dbReference>
<evidence type="ECO:0000259" key="4">
    <source>
        <dbReference type="PROSITE" id="PS50961"/>
    </source>
</evidence>
<dbReference type="InParanoid" id="K2S2I9"/>
<evidence type="ECO:0000256" key="3">
    <source>
        <dbReference type="SAM" id="MobiDB-lite"/>
    </source>
</evidence>
<dbReference type="PANTHER" id="PTHR22792">
    <property type="entry name" value="LUPUS LA PROTEIN-RELATED"/>
    <property type="match status" value="1"/>
</dbReference>
<dbReference type="GO" id="GO:0031047">
    <property type="term" value="P:regulatory ncRNA-mediated gene silencing"/>
    <property type="evidence" value="ECO:0007669"/>
    <property type="project" value="InterPro"/>
</dbReference>
<evidence type="ECO:0000313" key="5">
    <source>
        <dbReference type="EMBL" id="EKG16724.1"/>
    </source>
</evidence>
<feature type="region of interest" description="Disordered" evidence="3">
    <location>
        <begin position="1"/>
        <end position="59"/>
    </location>
</feature>
<proteinExistence type="predicted"/>
<dbReference type="OrthoDB" id="435402at2759"/>
<reference evidence="5 6" key="1">
    <citation type="journal article" date="2012" name="BMC Genomics">
        <title>Tools to kill: Genome of one of the most destructive plant pathogenic fungi Macrophomina phaseolina.</title>
        <authorList>
            <person name="Islam M.S."/>
            <person name="Haque M.S."/>
            <person name="Islam M.M."/>
            <person name="Emdad E.M."/>
            <person name="Halim A."/>
            <person name="Hossen Q.M.M."/>
            <person name="Hossain M.Z."/>
            <person name="Ahmed B."/>
            <person name="Rahim S."/>
            <person name="Rahman M.S."/>
            <person name="Alam M.M."/>
            <person name="Hou S."/>
            <person name="Wan X."/>
            <person name="Saito J.A."/>
            <person name="Alam M."/>
        </authorList>
    </citation>
    <scope>NUCLEOTIDE SEQUENCE [LARGE SCALE GENOMIC DNA]</scope>
    <source>
        <strain evidence="5 6">MS6</strain>
    </source>
</reference>
<dbReference type="GO" id="GO:0003729">
    <property type="term" value="F:mRNA binding"/>
    <property type="evidence" value="ECO:0007669"/>
    <property type="project" value="TreeGrafter"/>
</dbReference>
<dbReference type="Pfam" id="PF05383">
    <property type="entry name" value="La"/>
    <property type="match status" value="1"/>
</dbReference>
<organism evidence="5 6">
    <name type="scientific">Macrophomina phaseolina (strain MS6)</name>
    <name type="common">Charcoal rot fungus</name>
    <dbReference type="NCBI Taxonomy" id="1126212"/>
    <lineage>
        <taxon>Eukaryota</taxon>
        <taxon>Fungi</taxon>
        <taxon>Dikarya</taxon>
        <taxon>Ascomycota</taxon>
        <taxon>Pezizomycotina</taxon>
        <taxon>Dothideomycetes</taxon>
        <taxon>Dothideomycetes incertae sedis</taxon>
        <taxon>Botryosphaeriales</taxon>
        <taxon>Botryosphaeriaceae</taxon>
        <taxon>Macrophomina</taxon>
    </lineage>
</organism>
<protein>
    <submittedName>
        <fullName evidence="5">RNA-binding protein Lupus La</fullName>
    </submittedName>
</protein>
<sequence length="602" mass="68919">MSEPAHKPSAVAPLLPEQRVEEATAITQTETPHPIAGDDLPKGAEVSSSTADHPSGPEIRRQVEYYFSDENLPTDHHLLEKCQGRLNLPVSIKSICCFKKMRQYKPYPQVVEALKKSAFLDVVDGGMIKRKVPFMGKTVLDEYSDDSDENFGADEEPAIRPPQAKKTKKQPVQQPQMRKPSDFNRPHGFEEFFADAPVTPAEFREEVSIYDPGISFRLRMECAIQRYKSRRKMHEHFLNAFSKFMKYGGVDQSQRQFTGGIRDKELEERDAQDIALMMANHTIDPDKDEEGKWSVAFEEVAKGFLSSYWPTVVFYDMQDIRLALKVLMNFYNYLLHHNVCPEYKDDILAARKVCTLAESEFPKVAATSANLPGYFNVACSTLFNGFYKDKCVIMGGWDDVEQSGVRGKFAEHTKEKSSIIFKTAIGAHGTEKQVKILEEVFEDIICTHTIESTGIEVTAVEMPSAEVLELYAAINAQTKSRLDLKPLGKLHCKHWDIPDFGSYDLPQWYAKQKREEKERKYEFWVEADILQSCFMGMKMQASIRTLSIGIHCLDEIQEVYCSFYTFLANELMWGWKEPNFKVHLHDEPREKQADDNDDSDIE</sequence>
<dbReference type="InterPro" id="IPR036390">
    <property type="entry name" value="WH_DNA-bd_sf"/>
</dbReference>
<dbReference type="InterPro" id="IPR018606">
    <property type="entry name" value="Arb1"/>
</dbReference>
<dbReference type="PANTHER" id="PTHR22792:SF140">
    <property type="entry name" value="ACHILLES, ISOFORM A"/>
    <property type="match status" value="1"/>
</dbReference>